<feature type="transmembrane region" description="Helical" evidence="1">
    <location>
        <begin position="78"/>
        <end position="102"/>
    </location>
</feature>
<accession>A0A8T8WES1</accession>
<dbReference type="Proteomes" id="UP000826254">
    <property type="component" value="Chromosome"/>
</dbReference>
<evidence type="ECO:0000256" key="1">
    <source>
        <dbReference type="SAM" id="Phobius"/>
    </source>
</evidence>
<dbReference type="KEGG" id="hmp:K6T50_04155"/>
<feature type="transmembrane region" description="Helical" evidence="1">
    <location>
        <begin position="169"/>
        <end position="194"/>
    </location>
</feature>
<sequence length="206" mass="20984">MSRDDPIAAAILSESAYERTRYREFGWFNQSLTRKLTIQSYLLHLLAAVLPVLAMLPGEIRTAYLGEPLADAAPAVGVAALAAAGVVAVGGAGLIAVALFLLARGDSLDDETARAVRSVERVCSMTGLVTGGVATLAVYSLALIGFGGIEAVRAWTAAGGGNPYAPTGVHLPLATVAVAVLGLGVGLRVAAAYLRSRGVGDPARAS</sequence>
<keyword evidence="1" id="KW-0472">Membrane</keyword>
<name>A0A8T8WES1_9EURY</name>
<evidence type="ECO:0000313" key="2">
    <source>
        <dbReference type="EMBL" id="QZP38345.1"/>
    </source>
</evidence>
<feature type="transmembrane region" description="Helical" evidence="1">
    <location>
        <begin position="41"/>
        <end position="58"/>
    </location>
</feature>
<gene>
    <name evidence="2" type="ORF">K6T50_04155</name>
</gene>
<dbReference type="RefSeq" id="WP_222608145.1">
    <property type="nucleotide sequence ID" value="NZ_CP081958.1"/>
</dbReference>
<dbReference type="AlphaFoldDB" id="A0A8T8WES1"/>
<keyword evidence="1" id="KW-1133">Transmembrane helix</keyword>
<feature type="transmembrane region" description="Helical" evidence="1">
    <location>
        <begin position="122"/>
        <end position="149"/>
    </location>
</feature>
<protein>
    <submittedName>
        <fullName evidence="2">Uncharacterized protein</fullName>
    </submittedName>
</protein>
<evidence type="ECO:0000313" key="3">
    <source>
        <dbReference type="Proteomes" id="UP000826254"/>
    </source>
</evidence>
<proteinExistence type="predicted"/>
<dbReference type="GeneID" id="67177307"/>
<dbReference type="EMBL" id="CP081958">
    <property type="protein sequence ID" value="QZP38345.1"/>
    <property type="molecule type" value="Genomic_DNA"/>
</dbReference>
<keyword evidence="1" id="KW-0812">Transmembrane</keyword>
<reference evidence="2 3" key="1">
    <citation type="journal article" date="2021" name="Int. J. Syst. Evol. Microbiol.">
        <title>Halobaculum halophilum sp. nov. and Halobaculum salinum sp. nov., isolated from salt lake and saline soil.</title>
        <authorList>
            <person name="Cui H.L."/>
            <person name="Shi X.W."/>
            <person name="Yin X.M."/>
            <person name="Yang X.Y."/>
            <person name="Hou J."/>
            <person name="Zhu L."/>
        </authorList>
    </citation>
    <scope>NUCLEOTIDE SEQUENCE [LARGE SCALE GENOMIC DNA]</scope>
    <source>
        <strain evidence="2 3">NBRC 109044</strain>
    </source>
</reference>
<keyword evidence="3" id="KW-1185">Reference proteome</keyword>
<organism evidence="2 3">
    <name type="scientific">Halobaculum magnesiiphilum</name>
    <dbReference type="NCBI Taxonomy" id="1017351"/>
    <lineage>
        <taxon>Archaea</taxon>
        <taxon>Methanobacteriati</taxon>
        <taxon>Methanobacteriota</taxon>
        <taxon>Stenosarchaea group</taxon>
        <taxon>Halobacteria</taxon>
        <taxon>Halobacteriales</taxon>
        <taxon>Haloferacaceae</taxon>
        <taxon>Halobaculum</taxon>
    </lineage>
</organism>